<evidence type="ECO:0000313" key="1">
    <source>
        <dbReference type="EMBL" id="KGJ91905.1"/>
    </source>
</evidence>
<sequence>MPTIRSKNLAIVDPNEQWFIIQNAESNILMMPQKDFMQINLLSLPIINTTGFTWLDGVKTEQTIFKKTGKYRIYFADNLETETENTFNFSACITVK</sequence>
<accession>A0A099KNT6</accession>
<comment type="caution">
    <text evidence="1">The sequence shown here is derived from an EMBL/GenBank/DDBJ whole genome shotgun (WGS) entry which is preliminary data.</text>
</comment>
<gene>
    <name evidence="1" type="ORF">GAB14E_3062</name>
</gene>
<dbReference type="RefSeq" id="WP_033082777.1">
    <property type="nucleotide sequence ID" value="NZ_JQEC01000039.1"/>
</dbReference>
<reference evidence="1 2" key="1">
    <citation type="submission" date="2014-08" db="EMBL/GenBank/DDBJ databases">
        <title>Genomic and Phenotypic Diversity of Colwellia psychrerythraea strains from Disparate Marine Basins.</title>
        <authorList>
            <person name="Techtmann S.M."/>
            <person name="Stelling S.C."/>
            <person name="Utturkar S.M."/>
            <person name="Alshibli N."/>
            <person name="Harris A."/>
            <person name="Brown S.D."/>
            <person name="Hazen T.C."/>
        </authorList>
    </citation>
    <scope>NUCLEOTIDE SEQUENCE [LARGE SCALE GENOMIC DNA]</scope>
    <source>
        <strain evidence="1 2">GAB14E</strain>
    </source>
</reference>
<evidence type="ECO:0000313" key="2">
    <source>
        <dbReference type="Proteomes" id="UP000029868"/>
    </source>
</evidence>
<name>A0A099KNT6_COLPS</name>
<dbReference type="EMBL" id="JQEC01000039">
    <property type="protein sequence ID" value="KGJ91905.1"/>
    <property type="molecule type" value="Genomic_DNA"/>
</dbReference>
<dbReference type="Proteomes" id="UP000029868">
    <property type="component" value="Unassembled WGS sequence"/>
</dbReference>
<dbReference type="OrthoDB" id="6409372at2"/>
<protein>
    <submittedName>
        <fullName evidence="1">Uncharacterized protein</fullName>
    </submittedName>
</protein>
<dbReference type="PATRIC" id="fig|28229.3.peg.2781"/>
<organism evidence="1 2">
    <name type="scientific">Colwellia psychrerythraea</name>
    <name type="common">Vibrio psychroerythus</name>
    <dbReference type="NCBI Taxonomy" id="28229"/>
    <lineage>
        <taxon>Bacteria</taxon>
        <taxon>Pseudomonadati</taxon>
        <taxon>Pseudomonadota</taxon>
        <taxon>Gammaproteobacteria</taxon>
        <taxon>Alteromonadales</taxon>
        <taxon>Colwelliaceae</taxon>
        <taxon>Colwellia</taxon>
    </lineage>
</organism>
<dbReference type="AlphaFoldDB" id="A0A099KNT6"/>
<proteinExistence type="predicted"/>